<feature type="chain" id="PRO_5045021102" evidence="1">
    <location>
        <begin position="20"/>
        <end position="224"/>
    </location>
</feature>
<dbReference type="GeneID" id="101849130"/>
<sequence>MNSMLTLALVACFAACAWACCTPDQWEGYEGSSAGYAKFFKKGAVVEHAYVAYDYTNRRSAVFLSYINGDYENKFQIVTRYEEDDNDKERRMYFVDEKKNKCWTKKLEREFHKACIPKDAKEHGSYYLGLKGGFKVRSFDVAKGPIYAFVTVADLDNDLCVPVLEQLSGKLRRISFIQDTQFVDLTPGIKNATVFDVPKQCDEAEETDELFAASVERDHFILGV</sequence>
<dbReference type="Proteomes" id="UP000694888">
    <property type="component" value="Unplaced"/>
</dbReference>
<reference evidence="3 4" key="1">
    <citation type="submission" date="2025-05" db="UniProtKB">
        <authorList>
            <consortium name="RefSeq"/>
        </authorList>
    </citation>
    <scope>IDENTIFICATION</scope>
</reference>
<evidence type="ECO:0000313" key="4">
    <source>
        <dbReference type="RefSeq" id="XP_012938206.1"/>
    </source>
</evidence>
<evidence type="ECO:0000313" key="2">
    <source>
        <dbReference type="Proteomes" id="UP000694888"/>
    </source>
</evidence>
<accession>A0ABM0JPY6</accession>
<protein>
    <submittedName>
        <fullName evidence="3 4">Ependymin-related protein 1</fullName>
    </submittedName>
</protein>
<dbReference type="RefSeq" id="XP_012938206.1">
    <property type="nucleotide sequence ID" value="XM_013082752.1"/>
</dbReference>
<organism evidence="2 3">
    <name type="scientific">Aplysia californica</name>
    <name type="common">California sea hare</name>
    <dbReference type="NCBI Taxonomy" id="6500"/>
    <lineage>
        <taxon>Eukaryota</taxon>
        <taxon>Metazoa</taxon>
        <taxon>Spiralia</taxon>
        <taxon>Lophotrochozoa</taxon>
        <taxon>Mollusca</taxon>
        <taxon>Gastropoda</taxon>
        <taxon>Heterobranchia</taxon>
        <taxon>Euthyneura</taxon>
        <taxon>Tectipleura</taxon>
        <taxon>Aplysiida</taxon>
        <taxon>Aplysioidea</taxon>
        <taxon>Aplysiidae</taxon>
        <taxon>Aplysia</taxon>
    </lineage>
</organism>
<keyword evidence="1" id="KW-0732">Signal</keyword>
<dbReference type="PANTHER" id="PTHR10697:SF13">
    <property type="entry name" value="RICIN B LECTIN DOMAIN-CONTAINING PROTEIN"/>
    <property type="match status" value="1"/>
</dbReference>
<dbReference type="RefSeq" id="XP_005098796.1">
    <property type="nucleotide sequence ID" value="XM_005098739.2"/>
</dbReference>
<evidence type="ECO:0000256" key="1">
    <source>
        <dbReference type="SAM" id="SignalP"/>
    </source>
</evidence>
<dbReference type="Pfam" id="PF00811">
    <property type="entry name" value="Ependymin"/>
    <property type="match status" value="1"/>
</dbReference>
<dbReference type="InterPro" id="IPR001299">
    <property type="entry name" value="Ependymin"/>
</dbReference>
<dbReference type="PANTHER" id="PTHR10697">
    <property type="entry name" value="MAMMALIAN EPENDYMIN-RELATED PROTEIN 1"/>
    <property type="match status" value="1"/>
</dbReference>
<evidence type="ECO:0000313" key="3">
    <source>
        <dbReference type="RefSeq" id="XP_005098796.1"/>
    </source>
</evidence>
<gene>
    <name evidence="3 4" type="primary">LOC101849130</name>
</gene>
<feature type="signal peptide" evidence="1">
    <location>
        <begin position="1"/>
        <end position="19"/>
    </location>
</feature>
<keyword evidence="2" id="KW-1185">Reference proteome</keyword>
<name>A0ABM0JPY6_APLCA</name>
<proteinExistence type="predicted"/>